<name>A0A927RAR7_9ACTN</name>
<dbReference type="InterPro" id="IPR035930">
    <property type="entry name" value="FomD-like_sf"/>
</dbReference>
<accession>A0A927RAR7</accession>
<dbReference type="Gene3D" id="2.40.380.10">
    <property type="entry name" value="FomD-like"/>
    <property type="match status" value="1"/>
</dbReference>
<dbReference type="Pfam" id="PF04167">
    <property type="entry name" value="DUF402"/>
    <property type="match status" value="1"/>
</dbReference>
<protein>
    <recommendedName>
        <fullName evidence="1">DUF402 domain-containing protein</fullName>
    </recommendedName>
</protein>
<feature type="domain" description="DUF402" evidence="1">
    <location>
        <begin position="54"/>
        <end position="142"/>
    </location>
</feature>
<sequence length="162" mass="18460">MRLAGVDLVKWPDRPHRRVDGLRLGEDAYGVWIGVPSDSRSATKDSAKPIPYVCVIPRNQWWMGRHFTDGGWKLDVTTRPEWTGDRATMADLDLDVRRLHGEVWIEDEEEFEASLREGGTPGEFAGPARRTACELYDSLRADREPFRSVGARWLGILLGVRR</sequence>
<dbReference type="RefSeq" id="WP_192752913.1">
    <property type="nucleotide sequence ID" value="NZ_BAABJL010000142.1"/>
</dbReference>
<dbReference type="EMBL" id="JADBEM010000001">
    <property type="protein sequence ID" value="MBE1609317.1"/>
    <property type="molecule type" value="Genomic_DNA"/>
</dbReference>
<dbReference type="AlphaFoldDB" id="A0A927RAR7"/>
<evidence type="ECO:0000313" key="2">
    <source>
        <dbReference type="EMBL" id="MBE1609317.1"/>
    </source>
</evidence>
<dbReference type="InterPro" id="IPR007295">
    <property type="entry name" value="DUF402"/>
</dbReference>
<evidence type="ECO:0000313" key="3">
    <source>
        <dbReference type="Proteomes" id="UP000638648"/>
    </source>
</evidence>
<keyword evidence="3" id="KW-1185">Reference proteome</keyword>
<dbReference type="SUPFAM" id="SSF159234">
    <property type="entry name" value="FomD-like"/>
    <property type="match status" value="1"/>
</dbReference>
<comment type="caution">
    <text evidence="2">The sequence shown here is derived from an EMBL/GenBank/DDBJ whole genome shotgun (WGS) entry which is preliminary data.</text>
</comment>
<reference evidence="2" key="1">
    <citation type="submission" date="2020-10" db="EMBL/GenBank/DDBJ databases">
        <title>Sequencing the genomes of 1000 actinobacteria strains.</title>
        <authorList>
            <person name="Klenk H.-P."/>
        </authorList>
    </citation>
    <scope>NUCLEOTIDE SEQUENCE</scope>
    <source>
        <strain evidence="2">DSM 45354</strain>
    </source>
</reference>
<proteinExistence type="predicted"/>
<evidence type="ECO:0000259" key="1">
    <source>
        <dbReference type="Pfam" id="PF04167"/>
    </source>
</evidence>
<dbReference type="Proteomes" id="UP000638648">
    <property type="component" value="Unassembled WGS sequence"/>
</dbReference>
<gene>
    <name evidence="2" type="ORF">HEB94_006165</name>
</gene>
<organism evidence="2 3">
    <name type="scientific">Actinopolymorpha pittospori</name>
    <dbReference type="NCBI Taxonomy" id="648752"/>
    <lineage>
        <taxon>Bacteria</taxon>
        <taxon>Bacillati</taxon>
        <taxon>Actinomycetota</taxon>
        <taxon>Actinomycetes</taxon>
        <taxon>Propionibacteriales</taxon>
        <taxon>Actinopolymorphaceae</taxon>
        <taxon>Actinopolymorpha</taxon>
    </lineage>
</organism>